<keyword evidence="9 11" id="KW-0414">Isoprene biosynthesis</keyword>
<dbReference type="EMBL" id="LSZO01000192">
    <property type="protein sequence ID" value="KXU35738.1"/>
    <property type="molecule type" value="Genomic_DNA"/>
</dbReference>
<feature type="binding site" evidence="11">
    <location>
        <position position="188"/>
    </location>
    <ligand>
        <name>thiamine diphosphate</name>
        <dbReference type="ChEBI" id="CHEBI:58937"/>
    </ligand>
</feature>
<feature type="binding site" evidence="11">
    <location>
        <begin position="128"/>
        <end position="130"/>
    </location>
    <ligand>
        <name>thiamine diphosphate</name>
        <dbReference type="ChEBI" id="CHEBI:58937"/>
    </ligand>
</feature>
<feature type="domain" description="Transketolase-like pyrimidine-binding" evidence="12">
    <location>
        <begin position="323"/>
        <end position="487"/>
    </location>
</feature>
<dbReference type="InterPro" id="IPR005475">
    <property type="entry name" value="Transketolase-like_Pyr-bd"/>
</dbReference>
<dbReference type="GO" id="GO:0005829">
    <property type="term" value="C:cytosol"/>
    <property type="evidence" value="ECO:0007669"/>
    <property type="project" value="TreeGrafter"/>
</dbReference>
<dbReference type="Pfam" id="PF02780">
    <property type="entry name" value="Transketolase_C"/>
    <property type="match status" value="1"/>
</dbReference>
<dbReference type="OrthoDB" id="9803371at2"/>
<keyword evidence="6 11" id="KW-0460">Magnesium</keyword>
<proteinExistence type="inferred from homology"/>
<comment type="function">
    <text evidence="10 11">Catalyzes the acyloin condensation reaction between C atoms 2 and 3 of pyruvate and glyceraldehyde 3-phosphate to yield 1-deoxy-D-xylulose-5-phosphate (DXP).</text>
</comment>
<keyword evidence="7 11" id="KW-0784">Thiamine biosynthesis</keyword>
<dbReference type="CDD" id="cd07033">
    <property type="entry name" value="TPP_PYR_DXS_TK_like"/>
    <property type="match status" value="1"/>
</dbReference>
<sequence length="626" mass="67768">MPATFQQIPREPPVTPLLDRASSPHLLRLLSEHELLQLADELRAELLYRVAQTGGHFGAGLGVIELTIALHYIFDTPDDRLIWDVGHQAYPHKILTGRRSRMTTLRQKGGLAAFPHRAESEYDCFGVGHSSTSISAALGMALAARAKGERYKTVAVIGDGALTAGMAFEALSHAPETGANLLVVLNDNDMSISRNVGGLSNHLTRILSSRAWVQMRENGKKMLSRLPAALELARRAEEHAKGMLIPGTLFEELGWNYLGPIDGHDLPTLLATLRNLRDLPGAQLLHVVTQKGKGYAPAEADPIGYHAISKLEPEQSIEKNAAPKYSNVFGQWLCDMAAVDERLMGITPAMKEGSDLVAFSEQYPERYFDVAIAEQHAVTLAAGMACEGLKPVVAIYSTFLQRAYDQLIHDVALQNLDVLFAIDRAGLVGEDGPTHAGSFDLSYLRCIPNLVLMTPSDENELRRLLSTGYQHKGPAAVRYPRGSGSGVAIEPTLEPLPLGKGVVRREGEQVALLVFGTLLADALQAGEALNATVIDMRFVKPLDADLIGQLAARHSLLVTVEENVLMGGAGSAVGELLATRHLHLSLLSLGLPDGFIEQGSQAQMRDECGLNAHGIEQAIRQRLQIA</sequence>
<feature type="binding site" evidence="11">
    <location>
        <position position="188"/>
    </location>
    <ligand>
        <name>Mg(2+)</name>
        <dbReference type="ChEBI" id="CHEBI:18420"/>
    </ligand>
</feature>
<dbReference type="FunFam" id="3.40.50.920:FF:000002">
    <property type="entry name" value="1-deoxy-D-xylulose-5-phosphate synthase"/>
    <property type="match status" value="1"/>
</dbReference>
<feature type="binding site" evidence="11">
    <location>
        <position position="295"/>
    </location>
    <ligand>
        <name>thiamine diphosphate</name>
        <dbReference type="ChEBI" id="CHEBI:58937"/>
    </ligand>
</feature>
<comment type="catalytic activity">
    <reaction evidence="11">
        <text>D-glyceraldehyde 3-phosphate + pyruvate + H(+) = 1-deoxy-D-xylulose 5-phosphate + CO2</text>
        <dbReference type="Rhea" id="RHEA:12605"/>
        <dbReference type="ChEBI" id="CHEBI:15361"/>
        <dbReference type="ChEBI" id="CHEBI:15378"/>
        <dbReference type="ChEBI" id="CHEBI:16526"/>
        <dbReference type="ChEBI" id="CHEBI:57792"/>
        <dbReference type="ChEBI" id="CHEBI:59776"/>
        <dbReference type="EC" id="2.2.1.7"/>
    </reaction>
</comment>
<evidence type="ECO:0000256" key="7">
    <source>
        <dbReference type="ARBA" id="ARBA00022977"/>
    </source>
</evidence>
<dbReference type="GO" id="GO:0008661">
    <property type="term" value="F:1-deoxy-D-xylulose-5-phosphate synthase activity"/>
    <property type="evidence" value="ECO:0007669"/>
    <property type="project" value="UniProtKB-UniRule"/>
</dbReference>
<evidence type="ECO:0000256" key="10">
    <source>
        <dbReference type="ARBA" id="ARBA00055605"/>
    </source>
</evidence>
<dbReference type="PROSITE" id="PS00802">
    <property type="entry name" value="TRANSKETOLASE_2"/>
    <property type="match status" value="1"/>
</dbReference>
<dbReference type="SMART" id="SM00861">
    <property type="entry name" value="Transket_pyr"/>
    <property type="match status" value="1"/>
</dbReference>
<protein>
    <recommendedName>
        <fullName evidence="11">1-deoxy-D-xylulose-5-phosphate synthase</fullName>
        <ecNumber evidence="11">2.2.1.7</ecNumber>
    </recommendedName>
    <alternativeName>
        <fullName evidence="11">1-deoxyxylulose-5-phosphate synthase</fullName>
        <shortName evidence="11">DXP synthase</shortName>
        <shortName evidence="11">DXPS</shortName>
    </alternativeName>
</protein>
<comment type="pathway">
    <text evidence="1 11">Metabolic intermediate biosynthesis; 1-deoxy-D-xylulose 5-phosphate biosynthesis; 1-deoxy-D-xylulose 5-phosphate from D-glyceraldehyde 3-phosphate and pyruvate: step 1/1.</text>
</comment>
<dbReference type="SUPFAM" id="SSF52518">
    <property type="entry name" value="Thiamin diphosphate-binding fold (THDP-binding)"/>
    <property type="match status" value="2"/>
</dbReference>
<comment type="similarity">
    <text evidence="2 11">Belongs to the transketolase family. DXPS subfamily.</text>
</comment>
<comment type="caution">
    <text evidence="13">The sequence shown here is derived from an EMBL/GenBank/DDBJ whole genome shotgun (WGS) entry which is preliminary data.</text>
</comment>
<dbReference type="NCBIfam" id="NF003933">
    <property type="entry name" value="PRK05444.2-2"/>
    <property type="match status" value="1"/>
</dbReference>
<feature type="binding site" evidence="11">
    <location>
        <begin position="160"/>
        <end position="161"/>
    </location>
    <ligand>
        <name>thiamine diphosphate</name>
        <dbReference type="ChEBI" id="CHEBI:58937"/>
    </ligand>
</feature>
<evidence type="ECO:0000256" key="3">
    <source>
        <dbReference type="ARBA" id="ARBA00011738"/>
    </source>
</evidence>
<dbReference type="InterPro" id="IPR005477">
    <property type="entry name" value="Dxylulose-5-P_synthase"/>
</dbReference>
<dbReference type="FunFam" id="3.40.50.970:FF:000005">
    <property type="entry name" value="1-deoxy-D-xylulose-5-phosphate synthase"/>
    <property type="match status" value="1"/>
</dbReference>
<dbReference type="AlphaFoldDB" id="A0A139SMD3"/>
<evidence type="ECO:0000256" key="11">
    <source>
        <dbReference type="HAMAP-Rule" id="MF_00315"/>
    </source>
</evidence>
<dbReference type="InterPro" id="IPR033248">
    <property type="entry name" value="Transketolase_C"/>
</dbReference>
<dbReference type="EC" id="2.2.1.7" evidence="11"/>
<dbReference type="PANTHER" id="PTHR43322">
    <property type="entry name" value="1-D-DEOXYXYLULOSE 5-PHOSPHATE SYNTHASE-RELATED"/>
    <property type="match status" value="1"/>
</dbReference>
<dbReference type="GO" id="GO:0030976">
    <property type="term" value="F:thiamine pyrophosphate binding"/>
    <property type="evidence" value="ECO:0007669"/>
    <property type="project" value="UniProtKB-UniRule"/>
</dbReference>
<dbReference type="HAMAP" id="MF_00315">
    <property type="entry name" value="DXP_synth"/>
    <property type="match status" value="1"/>
</dbReference>
<evidence type="ECO:0000313" key="14">
    <source>
        <dbReference type="Proteomes" id="UP000072660"/>
    </source>
</evidence>
<keyword evidence="8 11" id="KW-0786">Thiamine pyrophosphate</keyword>
<dbReference type="Gene3D" id="3.40.50.920">
    <property type="match status" value="1"/>
</dbReference>
<gene>
    <name evidence="11" type="primary">dxs</name>
    <name evidence="13" type="ORF">AXE65_06060</name>
</gene>
<dbReference type="GO" id="GO:0000287">
    <property type="term" value="F:magnesium ion binding"/>
    <property type="evidence" value="ECO:0007669"/>
    <property type="project" value="UniProtKB-UniRule"/>
</dbReference>
<dbReference type="SUPFAM" id="SSF52922">
    <property type="entry name" value="TK C-terminal domain-like"/>
    <property type="match status" value="1"/>
</dbReference>
<dbReference type="CDD" id="cd02007">
    <property type="entry name" value="TPP_DXS"/>
    <property type="match status" value="1"/>
</dbReference>
<evidence type="ECO:0000256" key="2">
    <source>
        <dbReference type="ARBA" id="ARBA00011081"/>
    </source>
</evidence>
<feature type="binding site" evidence="11">
    <location>
        <position position="87"/>
    </location>
    <ligand>
        <name>thiamine diphosphate</name>
        <dbReference type="ChEBI" id="CHEBI:58937"/>
    </ligand>
</feature>
<comment type="cofactor">
    <cofactor evidence="11">
        <name>thiamine diphosphate</name>
        <dbReference type="ChEBI" id="CHEBI:58937"/>
    </cofactor>
    <text evidence="11">Binds 1 thiamine pyrophosphate per subunit.</text>
</comment>
<keyword evidence="4 11" id="KW-0808">Transferase</keyword>
<accession>A0A139SMD3</accession>
<evidence type="ECO:0000256" key="6">
    <source>
        <dbReference type="ARBA" id="ARBA00022842"/>
    </source>
</evidence>
<dbReference type="Pfam" id="PF13292">
    <property type="entry name" value="DXP_synthase_N"/>
    <property type="match status" value="1"/>
</dbReference>
<dbReference type="Gene3D" id="3.40.50.970">
    <property type="match status" value="2"/>
</dbReference>
<comment type="cofactor">
    <cofactor evidence="11">
        <name>Mg(2+)</name>
        <dbReference type="ChEBI" id="CHEBI:18420"/>
    </cofactor>
    <text evidence="11">Binds 1 Mg(2+) ion per subunit.</text>
</comment>
<evidence type="ECO:0000256" key="9">
    <source>
        <dbReference type="ARBA" id="ARBA00023229"/>
    </source>
</evidence>
<reference evidence="13 14" key="1">
    <citation type="submission" date="2016-02" db="EMBL/GenBank/DDBJ databases">
        <authorList>
            <person name="Wen L."/>
            <person name="He K."/>
            <person name="Yang H."/>
        </authorList>
    </citation>
    <scope>NUCLEOTIDE SEQUENCE [LARGE SCALE GENOMIC DNA]</scope>
    <source>
        <strain evidence="13 14">CV58</strain>
    </source>
</reference>
<dbReference type="InterPro" id="IPR029061">
    <property type="entry name" value="THDP-binding"/>
</dbReference>
<dbReference type="InterPro" id="IPR020826">
    <property type="entry name" value="Transketolase_BS"/>
</dbReference>
<dbReference type="GO" id="GO:0016114">
    <property type="term" value="P:terpenoid biosynthetic process"/>
    <property type="evidence" value="ECO:0007669"/>
    <property type="project" value="UniProtKB-UniRule"/>
</dbReference>
<dbReference type="NCBIfam" id="TIGR00204">
    <property type="entry name" value="dxs"/>
    <property type="match status" value="1"/>
</dbReference>
<evidence type="ECO:0000256" key="4">
    <source>
        <dbReference type="ARBA" id="ARBA00022679"/>
    </source>
</evidence>
<dbReference type="GO" id="GO:0019288">
    <property type="term" value="P:isopentenyl diphosphate biosynthetic process, methylerythritol 4-phosphate pathway"/>
    <property type="evidence" value="ECO:0007669"/>
    <property type="project" value="TreeGrafter"/>
</dbReference>
<evidence type="ECO:0000256" key="5">
    <source>
        <dbReference type="ARBA" id="ARBA00022723"/>
    </source>
</evidence>
<feature type="binding site" evidence="11">
    <location>
        <position position="374"/>
    </location>
    <ligand>
        <name>thiamine diphosphate</name>
        <dbReference type="ChEBI" id="CHEBI:58937"/>
    </ligand>
</feature>
<dbReference type="Proteomes" id="UP000072660">
    <property type="component" value="Unassembled WGS sequence"/>
</dbReference>
<evidence type="ECO:0000256" key="8">
    <source>
        <dbReference type="ARBA" id="ARBA00023052"/>
    </source>
</evidence>
<dbReference type="RefSeq" id="WP_068392275.1">
    <property type="nucleotide sequence ID" value="NZ_LSZO01000192.1"/>
</dbReference>
<dbReference type="InterPro" id="IPR009014">
    <property type="entry name" value="Transketo_C/PFOR_II"/>
</dbReference>
<evidence type="ECO:0000256" key="1">
    <source>
        <dbReference type="ARBA" id="ARBA00004980"/>
    </source>
</evidence>
<keyword evidence="5 11" id="KW-0479">Metal-binding</keyword>
<dbReference type="GO" id="GO:0009228">
    <property type="term" value="P:thiamine biosynthetic process"/>
    <property type="evidence" value="ECO:0007669"/>
    <property type="project" value="UniProtKB-UniRule"/>
</dbReference>
<comment type="subunit">
    <text evidence="3 11">Homodimer.</text>
</comment>
<name>A0A139SMD3_9GAMM</name>
<dbReference type="PANTHER" id="PTHR43322:SF5">
    <property type="entry name" value="1-DEOXY-D-XYLULOSE-5-PHOSPHATE SYNTHASE, CHLOROPLASTIC"/>
    <property type="match status" value="1"/>
</dbReference>
<evidence type="ECO:0000259" key="12">
    <source>
        <dbReference type="SMART" id="SM00861"/>
    </source>
</evidence>
<dbReference type="UniPathway" id="UPA00064">
    <property type="reaction ID" value="UER00091"/>
</dbReference>
<keyword evidence="14" id="KW-1185">Reference proteome</keyword>
<feature type="binding site" evidence="11">
    <location>
        <position position="159"/>
    </location>
    <ligand>
        <name>Mg(2+)</name>
        <dbReference type="ChEBI" id="CHEBI:18420"/>
    </ligand>
</feature>
<evidence type="ECO:0000313" key="13">
    <source>
        <dbReference type="EMBL" id="KXU35738.1"/>
    </source>
</evidence>
<organism evidence="13 14">
    <name type="scientific">Ventosimonas gracilis</name>
    <dbReference type="NCBI Taxonomy" id="1680762"/>
    <lineage>
        <taxon>Bacteria</taxon>
        <taxon>Pseudomonadati</taxon>
        <taxon>Pseudomonadota</taxon>
        <taxon>Gammaproteobacteria</taxon>
        <taxon>Pseudomonadales</taxon>
        <taxon>Ventosimonadaceae</taxon>
        <taxon>Ventosimonas</taxon>
    </lineage>
</organism>
<dbReference type="Pfam" id="PF02779">
    <property type="entry name" value="Transket_pyr"/>
    <property type="match status" value="1"/>
</dbReference>